<name>A0ABW5IIE8_9BACT</name>
<accession>A0ABW5IIE8</accession>
<evidence type="ECO:0000313" key="1">
    <source>
        <dbReference type="EMBL" id="MFD2513178.1"/>
    </source>
</evidence>
<dbReference type="Proteomes" id="UP001597544">
    <property type="component" value="Unassembled WGS sequence"/>
</dbReference>
<reference evidence="2" key="1">
    <citation type="journal article" date="2019" name="Int. J. Syst. Evol. Microbiol.">
        <title>The Global Catalogue of Microorganisms (GCM) 10K type strain sequencing project: providing services to taxonomists for standard genome sequencing and annotation.</title>
        <authorList>
            <consortium name="The Broad Institute Genomics Platform"/>
            <consortium name="The Broad Institute Genome Sequencing Center for Infectious Disease"/>
            <person name="Wu L."/>
            <person name="Ma J."/>
        </authorList>
    </citation>
    <scope>NUCLEOTIDE SEQUENCE [LARGE SCALE GENOMIC DNA]</scope>
    <source>
        <strain evidence="2">KCTC 42498</strain>
    </source>
</reference>
<proteinExistence type="predicted"/>
<organism evidence="1 2">
    <name type="scientific">Pontibacter locisalis</name>
    <dbReference type="NCBI Taxonomy" id="1719035"/>
    <lineage>
        <taxon>Bacteria</taxon>
        <taxon>Pseudomonadati</taxon>
        <taxon>Bacteroidota</taxon>
        <taxon>Cytophagia</taxon>
        <taxon>Cytophagales</taxon>
        <taxon>Hymenobacteraceae</taxon>
        <taxon>Pontibacter</taxon>
    </lineage>
</organism>
<keyword evidence="2" id="KW-1185">Reference proteome</keyword>
<protein>
    <submittedName>
        <fullName evidence="1">Uncharacterized protein</fullName>
    </submittedName>
</protein>
<gene>
    <name evidence="1" type="ORF">ACFSRY_04825</name>
</gene>
<comment type="caution">
    <text evidence="1">The sequence shown here is derived from an EMBL/GenBank/DDBJ whole genome shotgun (WGS) entry which is preliminary data.</text>
</comment>
<sequence>MFLSKEQRITLLDIKEKLYQTMIELEVQEMLLVESSARAAKHAFDLAG</sequence>
<dbReference type="EMBL" id="JBHULU010000005">
    <property type="protein sequence ID" value="MFD2513178.1"/>
    <property type="molecule type" value="Genomic_DNA"/>
</dbReference>
<evidence type="ECO:0000313" key="2">
    <source>
        <dbReference type="Proteomes" id="UP001597544"/>
    </source>
</evidence>